<feature type="compositionally biased region" description="Polar residues" evidence="1">
    <location>
        <begin position="190"/>
        <end position="199"/>
    </location>
</feature>
<feature type="region of interest" description="Disordered" evidence="1">
    <location>
        <begin position="382"/>
        <end position="413"/>
    </location>
</feature>
<dbReference type="AlphaFoldDB" id="A0A921R278"/>
<dbReference type="InterPro" id="IPR018800">
    <property type="entry name" value="PRCC"/>
</dbReference>
<sequence>MDSLLASYASSDDDADEAPPAPPPARTPAPAVSSGGGAGGLFSSLPQPKSAPAPLFSSLPAPKSTPAPLFSSLSAPKSSPAPAPAPTFSSIPAPKSSGGNPKRVVQYRPQPIRQPTGDSSDDDEDEAKKRRASNNEARLPPVSAGSGPVSSFLPPPKHSLGLGAGSGAGARRSAIDTAAPEKPNLGAAVPSSSVANTGAQERPDSGVSDDDDSDNSGSEDDMPAPELEEEHQEQQSFNAAAGEHQQGHDAGAGSTSGYEAYAWDPNYYAQYGANYGWDPSASANYADGTQYAAYAGGQSGGYAHSHGGEHGSGYEHVAAVPYGVDYTGGYGHEAAATTLPPVQEPVLPPEMGRIGGKRGRNDMPAQILEVNQAELMKNRPKQDKSKLTGLAFGPSYQPAPSAKGKPSKLHKRKHQIGSLYFDMQSKEMELAERRSKGILTKAETQAKYGW</sequence>
<evidence type="ECO:0000256" key="1">
    <source>
        <dbReference type="SAM" id="MobiDB-lite"/>
    </source>
</evidence>
<reference evidence="2" key="2">
    <citation type="submission" date="2020-10" db="EMBL/GenBank/DDBJ databases">
        <authorList>
            <person name="Cooper E.A."/>
            <person name="Brenton Z.W."/>
            <person name="Flinn B.S."/>
            <person name="Jenkins J."/>
            <person name="Shu S."/>
            <person name="Flowers D."/>
            <person name="Luo F."/>
            <person name="Wang Y."/>
            <person name="Xia P."/>
            <person name="Barry K."/>
            <person name="Daum C."/>
            <person name="Lipzen A."/>
            <person name="Yoshinaga Y."/>
            <person name="Schmutz J."/>
            <person name="Saski C."/>
            <person name="Vermerris W."/>
            <person name="Kresovich S."/>
        </authorList>
    </citation>
    <scope>NUCLEOTIDE SEQUENCE</scope>
</reference>
<evidence type="ECO:0000313" key="3">
    <source>
        <dbReference type="Proteomes" id="UP000807115"/>
    </source>
</evidence>
<evidence type="ECO:0008006" key="4">
    <source>
        <dbReference type="Google" id="ProtNLM"/>
    </source>
</evidence>
<dbReference type="PANTHER" id="PTHR13621">
    <property type="entry name" value="PROLINE-RICH PROTEIN PRCC"/>
    <property type="match status" value="1"/>
</dbReference>
<accession>A0A921R278</accession>
<reference evidence="2" key="1">
    <citation type="journal article" date="2019" name="BMC Genomics">
        <title>A new reference genome for Sorghum bicolor reveals high levels of sequence similarity between sweet and grain genotypes: implications for the genetics of sugar metabolism.</title>
        <authorList>
            <person name="Cooper E.A."/>
            <person name="Brenton Z.W."/>
            <person name="Flinn B.S."/>
            <person name="Jenkins J."/>
            <person name="Shu S."/>
            <person name="Flowers D."/>
            <person name="Luo F."/>
            <person name="Wang Y."/>
            <person name="Xia P."/>
            <person name="Barry K."/>
            <person name="Daum C."/>
            <person name="Lipzen A."/>
            <person name="Yoshinaga Y."/>
            <person name="Schmutz J."/>
            <person name="Saski C."/>
            <person name="Vermerris W."/>
            <person name="Kresovich S."/>
        </authorList>
    </citation>
    <scope>NUCLEOTIDE SEQUENCE</scope>
</reference>
<gene>
    <name evidence="2" type="ORF">BDA96_04G065800</name>
</gene>
<protein>
    <recommendedName>
        <fullName evidence="4">Proline-rich protein PRCC</fullName>
    </recommendedName>
</protein>
<feature type="region of interest" description="Disordered" evidence="1">
    <location>
        <begin position="1"/>
        <end position="254"/>
    </location>
</feature>
<dbReference type="PANTHER" id="PTHR13621:SF2">
    <property type="entry name" value="PROLINE-RICH PROTEIN PRCC"/>
    <property type="match status" value="1"/>
</dbReference>
<dbReference type="EMBL" id="CM027683">
    <property type="protein sequence ID" value="KAG0531946.1"/>
    <property type="molecule type" value="Genomic_DNA"/>
</dbReference>
<dbReference type="Pfam" id="PF10253">
    <property type="entry name" value="PRCC"/>
    <property type="match status" value="1"/>
</dbReference>
<feature type="compositionally biased region" description="Acidic residues" evidence="1">
    <location>
        <begin position="207"/>
        <end position="231"/>
    </location>
</feature>
<feature type="compositionally biased region" description="Low complexity" evidence="1">
    <location>
        <begin position="41"/>
        <end position="78"/>
    </location>
</feature>
<evidence type="ECO:0000313" key="2">
    <source>
        <dbReference type="EMBL" id="KAG0531946.1"/>
    </source>
</evidence>
<feature type="compositionally biased region" description="Low complexity" evidence="1">
    <location>
        <begin position="1"/>
        <end position="10"/>
    </location>
</feature>
<feature type="compositionally biased region" description="Low complexity" evidence="1">
    <location>
        <begin position="140"/>
        <end position="151"/>
    </location>
</feature>
<organism evidence="2 3">
    <name type="scientific">Sorghum bicolor</name>
    <name type="common">Sorghum</name>
    <name type="synonym">Sorghum vulgare</name>
    <dbReference type="NCBI Taxonomy" id="4558"/>
    <lineage>
        <taxon>Eukaryota</taxon>
        <taxon>Viridiplantae</taxon>
        <taxon>Streptophyta</taxon>
        <taxon>Embryophyta</taxon>
        <taxon>Tracheophyta</taxon>
        <taxon>Spermatophyta</taxon>
        <taxon>Magnoliopsida</taxon>
        <taxon>Liliopsida</taxon>
        <taxon>Poales</taxon>
        <taxon>Poaceae</taxon>
        <taxon>PACMAD clade</taxon>
        <taxon>Panicoideae</taxon>
        <taxon>Andropogonodae</taxon>
        <taxon>Andropogoneae</taxon>
        <taxon>Sorghinae</taxon>
        <taxon>Sorghum</taxon>
    </lineage>
</organism>
<proteinExistence type="predicted"/>
<comment type="caution">
    <text evidence="2">The sequence shown here is derived from an EMBL/GenBank/DDBJ whole genome shotgun (WGS) entry which is preliminary data.</text>
</comment>
<name>A0A921R278_SORBI</name>
<dbReference type="Proteomes" id="UP000807115">
    <property type="component" value="Chromosome 4"/>
</dbReference>